<dbReference type="FunFam" id="3.40.50.300:FF:003992">
    <property type="entry name" value="Uncharacterized protein"/>
    <property type="match status" value="1"/>
</dbReference>
<evidence type="ECO:0000256" key="4">
    <source>
        <dbReference type="ARBA" id="ARBA00022840"/>
    </source>
</evidence>
<gene>
    <name evidence="7" type="ORF">PPRIM_AZ9-3.1.T1390094</name>
</gene>
<dbReference type="InterPro" id="IPR047187">
    <property type="entry name" value="SF1_C_Upf1"/>
</dbReference>
<sequence length="789" mass="93305">MINNYSQYQSPMCLISNVAFKKAKREKVLKNLYGYRKFDSAHQYQKLFFPLLQNEYYRSIARDEKGFYERLFYKESYPLTLRISNFNNDNNAAIEVKIESEIDKQDPRIRQKELWKYRHYSDYLVFKESFSYIGAIYILDPDDNRQYLMSLAIFKNKENEQHLLLPNSITLYFPLGTLVNNQEIYFQPICPLSAYRTETECLFQLDKCPYYQLILNPIEENNNVQTSEFAQLVEQQEEQYTQKEEFKKHFNDEQIIAIKKALNFHKRFTIIKGPPGTGKTQTIIGIISIMAQMLIYKENEKTGAILILAKSNSVVNDLVRKIQKNIEEQNSIIYCFQQKPDYLKVVRFGRPNLCDEDIEQHSLEIQSQNQFFQLFIQKIKEIEKQCITEKIKDLMINNKIDDYQEYLKLNKQQITLISLLNYIDDLNRYCKDSEILNAYGKFYQDLSKLLQTEKKQYEEIEQNQLQKCHIVVSTLNSCSKECLRKYFEGVNFRMCIIDEAPTALEPALLIPMVNYPKIEKIVLLGDLKQLSPIVIARESFNHGYNRSLFERLAERLPKSTTQLIYQYRQMGNLAEITSELFYDKIIQNGDENMQFPFWISQKVSQGQNRLFFSAPSQTESREETSRKNDLECKAIINLIKYLLEGLNLQQYKNQITVISGYAAQKKNLFQQLQNEIFQDHKSRKKIIKLSDLIELDTVDSFQGKENDIIILSLVRSNEQAGFLTDKKRTNVALSRAKYCQYIFGTYETMQRSLNNWNKIFKLLKPEEIINYKQQDLQNPNFYKSILKLE</sequence>
<dbReference type="InterPro" id="IPR041677">
    <property type="entry name" value="DNA2/NAM7_AAA_11"/>
</dbReference>
<dbReference type="Pfam" id="PF13087">
    <property type="entry name" value="AAA_12"/>
    <property type="match status" value="1"/>
</dbReference>
<dbReference type="GO" id="GO:0016787">
    <property type="term" value="F:hydrolase activity"/>
    <property type="evidence" value="ECO:0007669"/>
    <property type="project" value="UniProtKB-KW"/>
</dbReference>
<dbReference type="InterPro" id="IPR041679">
    <property type="entry name" value="DNA2/NAM7-like_C"/>
</dbReference>
<keyword evidence="2" id="KW-0378">Hydrolase</keyword>
<dbReference type="EMBL" id="CAJJDM010000143">
    <property type="protein sequence ID" value="CAD8109100.1"/>
    <property type="molecule type" value="Genomic_DNA"/>
</dbReference>
<dbReference type="GO" id="GO:0005694">
    <property type="term" value="C:chromosome"/>
    <property type="evidence" value="ECO:0007669"/>
    <property type="project" value="UniProtKB-ARBA"/>
</dbReference>
<comment type="caution">
    <text evidence="7">The sequence shown here is derived from an EMBL/GenBank/DDBJ whole genome shotgun (WGS) entry which is preliminary data.</text>
</comment>
<dbReference type="PANTHER" id="PTHR10887">
    <property type="entry name" value="DNA2/NAM7 HELICASE FAMILY"/>
    <property type="match status" value="1"/>
</dbReference>
<dbReference type="Pfam" id="PF13086">
    <property type="entry name" value="AAA_11"/>
    <property type="match status" value="1"/>
</dbReference>
<dbReference type="OMA" id="KYRHYSD"/>
<evidence type="ECO:0000256" key="1">
    <source>
        <dbReference type="ARBA" id="ARBA00022741"/>
    </source>
</evidence>
<dbReference type="Proteomes" id="UP000688137">
    <property type="component" value="Unassembled WGS sequence"/>
</dbReference>
<dbReference type="FunFam" id="3.40.50.300:FF:000326">
    <property type="entry name" value="P-loop containing nucleoside triphosphate hydrolase"/>
    <property type="match status" value="1"/>
</dbReference>
<dbReference type="PANTHER" id="PTHR10887:SF495">
    <property type="entry name" value="HELICASE SENATAXIN ISOFORM X1-RELATED"/>
    <property type="match status" value="1"/>
</dbReference>
<accession>A0A8S1Q0S0</accession>
<keyword evidence="3" id="KW-0347">Helicase</keyword>
<proteinExistence type="predicted"/>
<keyword evidence="1" id="KW-0547">Nucleotide-binding</keyword>
<evidence type="ECO:0000259" key="6">
    <source>
        <dbReference type="Pfam" id="PF13087"/>
    </source>
</evidence>
<keyword evidence="8" id="KW-1185">Reference proteome</keyword>
<dbReference type="InterPro" id="IPR045055">
    <property type="entry name" value="DNA2/NAM7-like"/>
</dbReference>
<protein>
    <submittedName>
        <fullName evidence="7">Uncharacterized protein</fullName>
    </submittedName>
</protein>
<evidence type="ECO:0000259" key="5">
    <source>
        <dbReference type="Pfam" id="PF13086"/>
    </source>
</evidence>
<evidence type="ECO:0000256" key="3">
    <source>
        <dbReference type="ARBA" id="ARBA00022806"/>
    </source>
</evidence>
<name>A0A8S1Q0S0_PARPR</name>
<dbReference type="GO" id="GO:0005524">
    <property type="term" value="F:ATP binding"/>
    <property type="evidence" value="ECO:0007669"/>
    <property type="project" value="UniProtKB-KW"/>
</dbReference>
<evidence type="ECO:0000313" key="8">
    <source>
        <dbReference type="Proteomes" id="UP000688137"/>
    </source>
</evidence>
<reference evidence="7" key="1">
    <citation type="submission" date="2021-01" db="EMBL/GenBank/DDBJ databases">
        <authorList>
            <consortium name="Genoscope - CEA"/>
            <person name="William W."/>
        </authorList>
    </citation>
    <scope>NUCLEOTIDE SEQUENCE</scope>
</reference>
<dbReference type="CDD" id="cd18808">
    <property type="entry name" value="SF1_C_Upf1"/>
    <property type="match status" value="1"/>
</dbReference>
<feature type="domain" description="DNA2/NAM7 helicase helicase" evidence="5">
    <location>
        <begin position="249"/>
        <end position="536"/>
    </location>
</feature>
<dbReference type="AlphaFoldDB" id="A0A8S1Q0S0"/>
<keyword evidence="4" id="KW-0067">ATP-binding</keyword>
<evidence type="ECO:0000313" key="7">
    <source>
        <dbReference type="EMBL" id="CAD8109100.1"/>
    </source>
</evidence>
<organism evidence="7 8">
    <name type="scientific">Paramecium primaurelia</name>
    <dbReference type="NCBI Taxonomy" id="5886"/>
    <lineage>
        <taxon>Eukaryota</taxon>
        <taxon>Sar</taxon>
        <taxon>Alveolata</taxon>
        <taxon>Ciliophora</taxon>
        <taxon>Intramacronucleata</taxon>
        <taxon>Oligohymenophorea</taxon>
        <taxon>Peniculida</taxon>
        <taxon>Parameciidae</taxon>
        <taxon>Paramecium</taxon>
    </lineage>
</organism>
<dbReference type="GO" id="GO:0004386">
    <property type="term" value="F:helicase activity"/>
    <property type="evidence" value="ECO:0007669"/>
    <property type="project" value="UniProtKB-KW"/>
</dbReference>
<evidence type="ECO:0000256" key="2">
    <source>
        <dbReference type="ARBA" id="ARBA00022801"/>
    </source>
</evidence>
<feature type="domain" description="DNA2/NAM7 helicase-like C-terminal" evidence="6">
    <location>
        <begin position="544"/>
        <end position="745"/>
    </location>
</feature>